<gene>
    <name evidence="1" type="ORF">CQ14_21360</name>
</gene>
<dbReference type="RefSeq" id="WP_057857319.1">
    <property type="nucleotide sequence ID" value="NZ_LLYB01000047.1"/>
</dbReference>
<name>A0A0R3N8W1_9BRAD</name>
<dbReference type="AlphaFoldDB" id="A0A0R3N8W1"/>
<protein>
    <submittedName>
        <fullName evidence="1">Uncharacterized protein</fullName>
    </submittedName>
</protein>
<reference evidence="1 2" key="1">
    <citation type="submission" date="2014-03" db="EMBL/GenBank/DDBJ databases">
        <title>Bradyrhizobium valentinum sp. nov., isolated from effective nodules of Lupinus mariae-josephae, a lupine endemic of basic-lime soils in Eastern Spain.</title>
        <authorList>
            <person name="Duran D."/>
            <person name="Rey L."/>
            <person name="Navarro A."/>
            <person name="Busquets A."/>
            <person name="Imperial J."/>
            <person name="Ruiz-Argueso T."/>
        </authorList>
    </citation>
    <scope>NUCLEOTIDE SEQUENCE [LARGE SCALE GENOMIC DNA]</scope>
    <source>
        <strain evidence="1 2">CCBAU 23086</strain>
    </source>
</reference>
<sequence length="96" mass="10781">MLFKLAEDGQLIAVFRAWRVFSMIDPESANFVRDSALAKISSLYLARNRGIDAGKMVQWMSTRSEWAEEVKASLHDPSRFKSTVDKSADAIEATGR</sequence>
<proteinExistence type="predicted"/>
<dbReference type="OrthoDB" id="8444819at2"/>
<dbReference type="EMBL" id="LLYB01000047">
    <property type="protein sequence ID" value="KRR26224.1"/>
    <property type="molecule type" value="Genomic_DNA"/>
</dbReference>
<dbReference type="Proteomes" id="UP000051660">
    <property type="component" value="Unassembled WGS sequence"/>
</dbReference>
<organism evidence="1 2">
    <name type="scientific">Bradyrhizobium lablabi</name>
    <dbReference type="NCBI Taxonomy" id="722472"/>
    <lineage>
        <taxon>Bacteria</taxon>
        <taxon>Pseudomonadati</taxon>
        <taxon>Pseudomonadota</taxon>
        <taxon>Alphaproteobacteria</taxon>
        <taxon>Hyphomicrobiales</taxon>
        <taxon>Nitrobacteraceae</taxon>
        <taxon>Bradyrhizobium</taxon>
    </lineage>
</organism>
<evidence type="ECO:0000313" key="1">
    <source>
        <dbReference type="EMBL" id="KRR26224.1"/>
    </source>
</evidence>
<comment type="caution">
    <text evidence="1">The sequence shown here is derived from an EMBL/GenBank/DDBJ whole genome shotgun (WGS) entry which is preliminary data.</text>
</comment>
<accession>A0A0R3N8W1</accession>
<evidence type="ECO:0000313" key="2">
    <source>
        <dbReference type="Proteomes" id="UP000051660"/>
    </source>
</evidence>